<dbReference type="OrthoDB" id="3512096at2"/>
<protein>
    <recommendedName>
        <fullName evidence="3">AAA ATPase domain-containing protein</fullName>
    </recommendedName>
</protein>
<sequence length="664" mass="72749">MVDADHSGPVLLTRRLLWNGVAGKPPRRQPVVLLLGPVGAGKSHALTEIADHLGWGVVHARFDFAGDDPSPVDVLIRLAYNLSRKWRHRAQPRFLRFTVALIAVGAELSTTDRRRDKETLRRLLVEFKRSRWPGRLDPLVRVLAGTAARAVPAPFGDAFAAEVPALIQTIRPRLGQVLRSLTEFDRFKSGDALDALVDLNWLARGREPDPDGVTAWLTEAFLADVRENHRRMSAPERHSPCDCDNPEKLPHVHNWVVLLDDVDHAGGLAFLKALTAAREAFRRRNGDRGTGDPLLVVATSGKWDGEWERELARAWRPPWQPAGPAARVVPSCRDASYDDWAEHPEHARPSGYYPVLLEPLDVHEVAGLLGEHVPRATAAFVHRASGGLPKAVKQLARTLGDAPVRDGARDVLGTAGPDPWRTWLSELKLSTVDTDALVTAAPFATAPWLVPLPEHGLVGQPHVGPILTELRASLWVSAPGTGGGTPDHVTLHPWPAGNLVSALARRGEGAGPTYAAQFAALRDAPGSDDVRRAYCLLALGEFADVVDLFERDFPKLPHREWVDRLTVVVHAPDAQPLDEDYERLYGKLVDADVTRKPEGRTEIRNNLARLLAASWLSANPFAVRGPDQNQDIGTALTALSSKSQRADTKALDDTATLAFRGLWP</sequence>
<evidence type="ECO:0000313" key="2">
    <source>
        <dbReference type="Proteomes" id="UP000182740"/>
    </source>
</evidence>
<evidence type="ECO:0008006" key="3">
    <source>
        <dbReference type="Google" id="ProtNLM"/>
    </source>
</evidence>
<proteinExistence type="predicted"/>
<dbReference type="EMBL" id="FPJG01000006">
    <property type="protein sequence ID" value="SFW73508.1"/>
    <property type="molecule type" value="Genomic_DNA"/>
</dbReference>
<dbReference type="SUPFAM" id="SSF52540">
    <property type="entry name" value="P-loop containing nucleoside triphosphate hydrolases"/>
    <property type="match status" value="2"/>
</dbReference>
<keyword evidence="2" id="KW-1185">Reference proteome</keyword>
<evidence type="ECO:0000313" key="1">
    <source>
        <dbReference type="EMBL" id="SFW73508.1"/>
    </source>
</evidence>
<dbReference type="Proteomes" id="UP000182740">
    <property type="component" value="Unassembled WGS sequence"/>
</dbReference>
<name>A0A1K1RNW8_9PSEU</name>
<dbReference type="RefSeq" id="WP_072482020.1">
    <property type="nucleotide sequence ID" value="NZ_FPJG01000006.1"/>
</dbReference>
<dbReference type="STRING" id="546364.SAMN04489730_3621"/>
<dbReference type="InterPro" id="IPR027417">
    <property type="entry name" value="P-loop_NTPase"/>
</dbReference>
<organism evidence="1 2">
    <name type="scientific">Amycolatopsis australiensis</name>
    <dbReference type="NCBI Taxonomy" id="546364"/>
    <lineage>
        <taxon>Bacteria</taxon>
        <taxon>Bacillati</taxon>
        <taxon>Actinomycetota</taxon>
        <taxon>Actinomycetes</taxon>
        <taxon>Pseudonocardiales</taxon>
        <taxon>Pseudonocardiaceae</taxon>
        <taxon>Amycolatopsis</taxon>
    </lineage>
</organism>
<dbReference type="AlphaFoldDB" id="A0A1K1RNW8"/>
<reference evidence="2" key="1">
    <citation type="submission" date="2016-11" db="EMBL/GenBank/DDBJ databases">
        <authorList>
            <person name="Varghese N."/>
            <person name="Submissions S."/>
        </authorList>
    </citation>
    <scope>NUCLEOTIDE SEQUENCE [LARGE SCALE GENOMIC DNA]</scope>
    <source>
        <strain evidence="2">DSM 44671</strain>
    </source>
</reference>
<accession>A0A1K1RNW8</accession>
<gene>
    <name evidence="1" type="ORF">SAMN04489730_3621</name>
</gene>